<gene>
    <name evidence="2" type="ORF">DFP72DRAFT_855348</name>
</gene>
<evidence type="ECO:0000313" key="2">
    <source>
        <dbReference type="EMBL" id="KAF6746463.1"/>
    </source>
</evidence>
<protein>
    <submittedName>
        <fullName evidence="2">Uncharacterized protein</fullName>
    </submittedName>
</protein>
<reference evidence="2 3" key="1">
    <citation type="submission" date="2020-07" db="EMBL/GenBank/DDBJ databases">
        <title>Comparative genomics of pyrophilous fungi reveals a link between fire events and developmental genes.</title>
        <authorList>
            <consortium name="DOE Joint Genome Institute"/>
            <person name="Steindorff A.S."/>
            <person name="Carver A."/>
            <person name="Calhoun S."/>
            <person name="Stillman K."/>
            <person name="Liu H."/>
            <person name="Lipzen A."/>
            <person name="Pangilinan J."/>
            <person name="Labutti K."/>
            <person name="Bruns T.D."/>
            <person name="Grigoriev I.V."/>
        </authorList>
    </citation>
    <scope>NUCLEOTIDE SEQUENCE [LARGE SCALE GENOMIC DNA]</scope>
    <source>
        <strain evidence="2 3">CBS 144469</strain>
    </source>
</reference>
<comment type="caution">
    <text evidence="2">The sequence shown here is derived from an EMBL/GenBank/DDBJ whole genome shotgun (WGS) entry which is preliminary data.</text>
</comment>
<feature type="compositionally biased region" description="Basic and acidic residues" evidence="1">
    <location>
        <begin position="11"/>
        <end position="22"/>
    </location>
</feature>
<feature type="region of interest" description="Disordered" evidence="1">
    <location>
        <begin position="397"/>
        <end position="416"/>
    </location>
</feature>
<evidence type="ECO:0000256" key="1">
    <source>
        <dbReference type="SAM" id="MobiDB-lite"/>
    </source>
</evidence>
<dbReference type="OrthoDB" id="2915584at2759"/>
<keyword evidence="3" id="KW-1185">Reference proteome</keyword>
<proteinExistence type="predicted"/>
<feature type="region of interest" description="Disordered" evidence="1">
    <location>
        <begin position="238"/>
        <end position="266"/>
    </location>
</feature>
<feature type="compositionally biased region" description="Basic and acidic residues" evidence="1">
    <location>
        <begin position="540"/>
        <end position="562"/>
    </location>
</feature>
<name>A0A8H6LWG4_9AGAR</name>
<feature type="region of interest" description="Disordered" evidence="1">
    <location>
        <begin position="1"/>
        <end position="47"/>
    </location>
</feature>
<dbReference type="Proteomes" id="UP000521943">
    <property type="component" value="Unassembled WGS sequence"/>
</dbReference>
<organism evidence="2 3">
    <name type="scientific">Ephemerocybe angulata</name>
    <dbReference type="NCBI Taxonomy" id="980116"/>
    <lineage>
        <taxon>Eukaryota</taxon>
        <taxon>Fungi</taxon>
        <taxon>Dikarya</taxon>
        <taxon>Basidiomycota</taxon>
        <taxon>Agaricomycotina</taxon>
        <taxon>Agaricomycetes</taxon>
        <taxon>Agaricomycetidae</taxon>
        <taxon>Agaricales</taxon>
        <taxon>Agaricineae</taxon>
        <taxon>Psathyrellaceae</taxon>
        <taxon>Ephemerocybe</taxon>
    </lineage>
</organism>
<evidence type="ECO:0000313" key="3">
    <source>
        <dbReference type="Proteomes" id="UP000521943"/>
    </source>
</evidence>
<accession>A0A8H6LWG4</accession>
<feature type="region of interest" description="Disordered" evidence="1">
    <location>
        <begin position="530"/>
        <end position="583"/>
    </location>
</feature>
<dbReference type="EMBL" id="JACGCI010000092">
    <property type="protein sequence ID" value="KAF6746463.1"/>
    <property type="molecule type" value="Genomic_DNA"/>
</dbReference>
<sequence length="583" mass="63967">MGRRAKYLTLEAKKEAHKEQRRAYRKRASTTSSRREENRAQYYKKKPPPIVPADIARHAKLPLSWTQQSSLFSSFSEGQDMLVLDELELDCEDWIALTGPPPYPPHITRVESFDDVWDTVSAALHGYSTRGYAEELNREMPASVRKSDVDLRVQLWAEYKELVKHRQMLLSHLPNGSGSLCYRTPSDTITSRNVIWHSRLIVYCAEDIEALFNSRAEFIRKRTDRLWDLQHQHCIQRVTQPASQSPAKPGERHQPVAPKPTTFDIRTPFDSPSVSIGFGQSTMSLDCEVLLSGCELGSPVESFSLLEDFKQIDVSRKSKSDISGSPSSPLSSLLLSATRSGSADKKTFSLSRVGLILGTSGLDILHLRRCHTTRASDRDPVRAGLVASGGAASKAGVATREGGGVTKDGVEKSVGEESAAARDIALKVDAGEEHATKLGAEDADVLLPDRGMAKIRAPTSLGGGVPSLARSEGNHTLYRESQECTMKSMGKGTNLAKLLEEAGAIDIRRAVGEPVDFNERVHPTVHAQGTDVAPFGRRHPVYEPRHVGNEWRSDGDEVKERAGSAVHTTYLGDEESAAGGGRL</sequence>
<dbReference type="AlphaFoldDB" id="A0A8H6LWG4"/>